<evidence type="ECO:0000313" key="2">
    <source>
        <dbReference type="EMBL" id="SFH92657.1"/>
    </source>
</evidence>
<dbReference type="Proteomes" id="UP000199686">
    <property type="component" value="Unassembled WGS sequence"/>
</dbReference>
<reference evidence="2 4" key="2">
    <citation type="submission" date="2016-10" db="EMBL/GenBank/DDBJ databases">
        <authorList>
            <person name="Varghese N."/>
            <person name="Submissions S."/>
        </authorList>
    </citation>
    <scope>NUCLEOTIDE SEQUENCE [LARGE SCALE GENOMIC DNA]</scope>
    <source>
        <strain evidence="2 4">DSM 2094</strain>
    </source>
</reference>
<keyword evidence="3" id="KW-1185">Reference proteome</keyword>
<organism evidence="2 4">
    <name type="scientific">Trichococcus flocculiformis</name>
    <dbReference type="NCBI Taxonomy" id="82803"/>
    <lineage>
        <taxon>Bacteria</taxon>
        <taxon>Bacillati</taxon>
        <taxon>Bacillota</taxon>
        <taxon>Bacilli</taxon>
        <taxon>Lactobacillales</taxon>
        <taxon>Carnobacteriaceae</taxon>
        <taxon>Trichococcus</taxon>
    </lineage>
</organism>
<reference evidence="1 3" key="1">
    <citation type="submission" date="2016-02" db="EMBL/GenBank/DDBJ databases">
        <authorList>
            <person name="Strepis N."/>
        </authorList>
    </citation>
    <scope>NUCLEOTIDE SEQUENCE [LARGE SCALE GENOMIC DNA]</scope>
    <source>
        <strain evidence="1">Trichococcus flocculiformis</strain>
    </source>
</reference>
<name>A0AB38BJ40_9LACT</name>
<gene>
    <name evidence="2" type="ORF">SAMN04488507_102623</name>
    <name evidence="1" type="ORF">TFLO_2372</name>
</gene>
<dbReference type="EMBL" id="FJMZ01000033">
    <property type="protein sequence ID" value="CZQ99027.1"/>
    <property type="molecule type" value="Genomic_DNA"/>
</dbReference>
<evidence type="ECO:0000313" key="4">
    <source>
        <dbReference type="Proteomes" id="UP000199686"/>
    </source>
</evidence>
<protein>
    <recommendedName>
        <fullName evidence="5">Phosphoribosyltransferase domain-containing protein</fullName>
    </recommendedName>
</protein>
<dbReference type="Gene3D" id="3.40.50.2020">
    <property type="match status" value="1"/>
</dbReference>
<evidence type="ECO:0008006" key="5">
    <source>
        <dbReference type="Google" id="ProtNLM"/>
    </source>
</evidence>
<dbReference type="EMBL" id="FOQC01000026">
    <property type="protein sequence ID" value="SFH92657.1"/>
    <property type="molecule type" value="Genomic_DNA"/>
</dbReference>
<sequence length="42" mass="4679">MLFNDRKEAGMLLAEALEKYRGEDIIVFALPRGGLLCPLRSA</sequence>
<dbReference type="SUPFAM" id="SSF53271">
    <property type="entry name" value="PRTase-like"/>
    <property type="match status" value="1"/>
</dbReference>
<proteinExistence type="predicted"/>
<dbReference type="RefSeq" id="WP_256957879.1">
    <property type="nucleotide sequence ID" value="NZ_FJMZ01000033.1"/>
</dbReference>
<evidence type="ECO:0000313" key="1">
    <source>
        <dbReference type="EMBL" id="CZQ99027.1"/>
    </source>
</evidence>
<evidence type="ECO:0000313" key="3">
    <source>
        <dbReference type="Proteomes" id="UP000195947"/>
    </source>
</evidence>
<accession>A0AB38BJ40</accession>
<dbReference type="InterPro" id="IPR029057">
    <property type="entry name" value="PRTase-like"/>
</dbReference>
<comment type="caution">
    <text evidence="2">The sequence shown here is derived from an EMBL/GenBank/DDBJ whole genome shotgun (WGS) entry which is preliminary data.</text>
</comment>
<dbReference type="Proteomes" id="UP000195947">
    <property type="component" value="Unassembled WGS sequence"/>
</dbReference>
<dbReference type="AlphaFoldDB" id="A0AB38BJ40"/>